<evidence type="ECO:0000259" key="3">
    <source>
        <dbReference type="SMART" id="SM00894"/>
    </source>
</evidence>
<accession>A0A7K0DZS0</accession>
<evidence type="ECO:0000256" key="2">
    <source>
        <dbReference type="SAM" id="SignalP"/>
    </source>
</evidence>
<evidence type="ECO:0000256" key="1">
    <source>
        <dbReference type="SAM" id="MobiDB-lite"/>
    </source>
</evidence>
<dbReference type="RefSeq" id="WP_319943889.1">
    <property type="nucleotide sequence ID" value="NZ_WEGI01000016.1"/>
</dbReference>
<evidence type="ECO:0000313" key="4">
    <source>
        <dbReference type="EMBL" id="MQY31027.1"/>
    </source>
</evidence>
<dbReference type="Pfam" id="PF05901">
    <property type="entry name" value="Excalibur"/>
    <property type="match status" value="1"/>
</dbReference>
<sequence>MKLSFLSALLPAVAAALLIGGAATATPAPAASGNSGADGSNLVVGPRGQLVPGPGKTSDKDKKHYLNCEQVWADGGGPIYPGQPGYSVLLDPQGTGVACAH</sequence>
<dbReference type="EMBL" id="WEGI01000016">
    <property type="protein sequence ID" value="MQY31027.1"/>
    <property type="molecule type" value="Genomic_DNA"/>
</dbReference>
<organism evidence="4 5">
    <name type="scientific">Nocardia aurantia</name>
    <dbReference type="NCBI Taxonomy" id="2585199"/>
    <lineage>
        <taxon>Bacteria</taxon>
        <taxon>Bacillati</taxon>
        <taxon>Actinomycetota</taxon>
        <taxon>Actinomycetes</taxon>
        <taxon>Mycobacteriales</taxon>
        <taxon>Nocardiaceae</taxon>
        <taxon>Nocardia</taxon>
    </lineage>
</organism>
<dbReference type="InterPro" id="IPR008613">
    <property type="entry name" value="Excalibur_Ca-bd_domain"/>
</dbReference>
<proteinExistence type="predicted"/>
<dbReference type="Proteomes" id="UP000431401">
    <property type="component" value="Unassembled WGS sequence"/>
</dbReference>
<name>A0A7K0DZS0_9NOCA</name>
<keyword evidence="2" id="KW-0732">Signal</keyword>
<feature type="region of interest" description="Disordered" evidence="1">
    <location>
        <begin position="26"/>
        <end position="62"/>
    </location>
</feature>
<gene>
    <name evidence="4" type="ORF">NRB56_66330</name>
</gene>
<protein>
    <recommendedName>
        <fullName evidence="3">Excalibur calcium-binding domain-containing protein</fullName>
    </recommendedName>
</protein>
<feature type="compositionally biased region" description="Low complexity" evidence="1">
    <location>
        <begin position="26"/>
        <end position="42"/>
    </location>
</feature>
<dbReference type="AlphaFoldDB" id="A0A7K0DZS0"/>
<reference evidence="4 5" key="1">
    <citation type="submission" date="2019-10" db="EMBL/GenBank/DDBJ databases">
        <title>Nocardia macrotermitis sp. nov. and Nocardia aurantia sp. nov., isolated from the gut of fungus growing-termite Macrotermes natalensis.</title>
        <authorList>
            <person name="Benndorf R."/>
            <person name="Schwitalla J."/>
            <person name="Martin K."/>
            <person name="De Beer W."/>
            <person name="Kaster A.-K."/>
            <person name="Vollmers J."/>
            <person name="Poulsen M."/>
            <person name="Beemelmanns C."/>
        </authorList>
    </citation>
    <scope>NUCLEOTIDE SEQUENCE [LARGE SCALE GENOMIC DNA]</scope>
    <source>
        <strain evidence="4 5">RB56</strain>
    </source>
</reference>
<feature type="domain" description="Excalibur calcium-binding" evidence="3">
    <location>
        <begin position="64"/>
        <end position="100"/>
    </location>
</feature>
<comment type="caution">
    <text evidence="4">The sequence shown here is derived from an EMBL/GenBank/DDBJ whole genome shotgun (WGS) entry which is preliminary data.</text>
</comment>
<dbReference type="SMART" id="SM00894">
    <property type="entry name" value="Excalibur"/>
    <property type="match status" value="1"/>
</dbReference>
<feature type="chain" id="PRO_5029735003" description="Excalibur calcium-binding domain-containing protein" evidence="2">
    <location>
        <begin position="31"/>
        <end position="101"/>
    </location>
</feature>
<keyword evidence="5" id="KW-1185">Reference proteome</keyword>
<feature type="signal peptide" evidence="2">
    <location>
        <begin position="1"/>
        <end position="30"/>
    </location>
</feature>
<evidence type="ECO:0000313" key="5">
    <source>
        <dbReference type="Proteomes" id="UP000431401"/>
    </source>
</evidence>